<feature type="region of interest" description="Disordered" evidence="1">
    <location>
        <begin position="368"/>
        <end position="409"/>
    </location>
</feature>
<dbReference type="OrthoDB" id="3249923at2759"/>
<feature type="compositionally biased region" description="Pro residues" evidence="1">
    <location>
        <begin position="501"/>
        <end position="510"/>
    </location>
</feature>
<keyword evidence="3" id="KW-1185">Reference proteome</keyword>
<feature type="compositionally biased region" description="Basic residues" evidence="1">
    <location>
        <begin position="166"/>
        <end position="179"/>
    </location>
</feature>
<comment type="caution">
    <text evidence="2">The sequence shown here is derived from an EMBL/GenBank/DDBJ whole genome shotgun (WGS) entry which is preliminary data.</text>
</comment>
<feature type="compositionally biased region" description="Polar residues" evidence="1">
    <location>
        <begin position="50"/>
        <end position="70"/>
    </location>
</feature>
<accession>A0A8K0UR95</accession>
<proteinExistence type="predicted"/>
<evidence type="ECO:0000313" key="3">
    <source>
        <dbReference type="Proteomes" id="UP000813824"/>
    </source>
</evidence>
<feature type="region of interest" description="Disordered" evidence="1">
    <location>
        <begin position="1"/>
        <end position="197"/>
    </location>
</feature>
<sequence length="658" mass="72977">MDRALSYTKSTVGRGSSHSGRGRGSGSRRRGGTSDDGSIRRIYDDPQRYPATSHSLTHSRIPGSNPSSLAQRPPRGRYEPNKGKGMQHRYARGQSKQSSFTALNRRFHASESSDDEDGPNPGLSFTVRGKAVTSTKSSSRGRYKISYKAPVRTQVESGHREVSHSKSSHRSHLPSRRRTGVIINGKIQPLSDDADDEDEDDEIVFLGHSKSSQPPQPLITSKTKAARKTALHVEATEPAILDIKDTMPELARALSRLDLKRSVLQHKIPTESDPPSLPVGVRYRYRGEAGSSPSTTDSDSDGISDMQELRSTMDAWCCPLCDVLGEMGTRAMLKAHLSRDHPKVQVIWEQDGVSQFSWILTLILSSTSSSSSSSGILEVTSEEGLSQHENEADQSVNPQQPAPVDTPSSDTFILEGHIKADEIAQELITTVKQEIMAANVPLEPQSVTQDPRPSSPPVKIQHKFLNRSPSPVGLATAGFLRSLRPAPAHPSSYRGSLPSQYPDPPPPSDPLGPAAQYPYLPDDGDQYSCRPGGPRLFDLLNTLPLEPFGVLSWMIVDREEEMYELDDMRDEDKVILALWNRWIFLNRRKFIFEGHAMGAAAFVDEYWEMIHRAAGWGALRAFLLMLMINKYLTDKDVARLLKQYEAKTGMDLWYKDLA</sequence>
<dbReference type="Proteomes" id="UP000813824">
    <property type="component" value="Unassembled WGS sequence"/>
</dbReference>
<name>A0A8K0UR95_9AGAR</name>
<dbReference type="EMBL" id="JAEVFJ010000010">
    <property type="protein sequence ID" value="KAH8102273.1"/>
    <property type="molecule type" value="Genomic_DNA"/>
</dbReference>
<organism evidence="2 3">
    <name type="scientific">Cristinia sonorae</name>
    <dbReference type="NCBI Taxonomy" id="1940300"/>
    <lineage>
        <taxon>Eukaryota</taxon>
        <taxon>Fungi</taxon>
        <taxon>Dikarya</taxon>
        <taxon>Basidiomycota</taxon>
        <taxon>Agaricomycotina</taxon>
        <taxon>Agaricomycetes</taxon>
        <taxon>Agaricomycetidae</taxon>
        <taxon>Agaricales</taxon>
        <taxon>Pleurotineae</taxon>
        <taxon>Stephanosporaceae</taxon>
        <taxon>Cristinia</taxon>
    </lineage>
</organism>
<feature type="compositionally biased region" description="Low complexity" evidence="1">
    <location>
        <begin position="368"/>
        <end position="379"/>
    </location>
</feature>
<reference evidence="2" key="1">
    <citation type="journal article" date="2021" name="New Phytol.">
        <title>Evolutionary innovations through gain and loss of genes in the ectomycorrhizal Boletales.</title>
        <authorList>
            <person name="Wu G."/>
            <person name="Miyauchi S."/>
            <person name="Morin E."/>
            <person name="Kuo A."/>
            <person name="Drula E."/>
            <person name="Varga T."/>
            <person name="Kohler A."/>
            <person name="Feng B."/>
            <person name="Cao Y."/>
            <person name="Lipzen A."/>
            <person name="Daum C."/>
            <person name="Hundley H."/>
            <person name="Pangilinan J."/>
            <person name="Johnson J."/>
            <person name="Barry K."/>
            <person name="LaButti K."/>
            <person name="Ng V."/>
            <person name="Ahrendt S."/>
            <person name="Min B."/>
            <person name="Choi I.G."/>
            <person name="Park H."/>
            <person name="Plett J.M."/>
            <person name="Magnuson J."/>
            <person name="Spatafora J.W."/>
            <person name="Nagy L.G."/>
            <person name="Henrissat B."/>
            <person name="Grigoriev I.V."/>
            <person name="Yang Z.L."/>
            <person name="Xu J."/>
            <person name="Martin F.M."/>
        </authorList>
    </citation>
    <scope>NUCLEOTIDE SEQUENCE</scope>
    <source>
        <strain evidence="2">KKN 215</strain>
    </source>
</reference>
<feature type="compositionally biased region" description="Basic and acidic residues" evidence="1">
    <location>
        <begin position="37"/>
        <end position="47"/>
    </location>
</feature>
<protein>
    <submittedName>
        <fullName evidence="2">Uncharacterized protein</fullName>
    </submittedName>
</protein>
<feature type="compositionally biased region" description="Low complexity" evidence="1">
    <location>
        <begin position="10"/>
        <end position="19"/>
    </location>
</feature>
<feature type="region of interest" description="Disordered" evidence="1">
    <location>
        <begin position="488"/>
        <end position="517"/>
    </location>
</feature>
<dbReference type="AlphaFoldDB" id="A0A8K0UR95"/>
<gene>
    <name evidence="2" type="ORF">BXZ70DRAFT_65019</name>
</gene>
<evidence type="ECO:0000313" key="2">
    <source>
        <dbReference type="EMBL" id="KAH8102273.1"/>
    </source>
</evidence>
<evidence type="ECO:0000256" key="1">
    <source>
        <dbReference type="SAM" id="MobiDB-lite"/>
    </source>
</evidence>